<evidence type="ECO:0000313" key="6">
    <source>
        <dbReference type="Proteomes" id="UP000542342"/>
    </source>
</evidence>
<evidence type="ECO:0000313" key="5">
    <source>
        <dbReference type="EMBL" id="MBA2225467.1"/>
    </source>
</evidence>
<feature type="domain" description="ABC transporter" evidence="4">
    <location>
        <begin position="20"/>
        <end position="253"/>
    </location>
</feature>
<dbReference type="AlphaFoldDB" id="A0A7V8VCE2"/>
<dbReference type="PROSITE" id="PS00211">
    <property type="entry name" value="ABC_TRANSPORTER_1"/>
    <property type="match status" value="1"/>
</dbReference>
<sequence>MNTAVPPASIPLSVISPPLVAMQDLWVELGGRPILCGVTAEIARGRITAVIGLNGSGKTTLLRTLVGEYPYRGRIVFRCGHDHSRPNPEHVGYVPQRLIVDARMPLTVRDLFALALSSRPLFLGVSRRVVQRAEELLQRVGLREILDRPVDGLSGGQLQRVLLALALEPSPELLLLDEPAGGIDFKDQQKFYELIAHFNQETGITVVLVSHDLNMIRSFADRVLCLHQGKIIAQGPPQELLTPDHLARLFGTGTLRLAPVASS</sequence>
<dbReference type="InterPro" id="IPR050153">
    <property type="entry name" value="Metal_Ion_Import_ABC"/>
</dbReference>
<protein>
    <submittedName>
        <fullName evidence="5">Metal ABC transporter ATP-binding protein</fullName>
    </submittedName>
</protein>
<dbReference type="PANTHER" id="PTHR42734:SF7">
    <property type="entry name" value="ATP-BINDING COMPONENT OF ABC TRANSPORTER-RELATED"/>
    <property type="match status" value="1"/>
</dbReference>
<reference evidence="5 6" key="1">
    <citation type="submission" date="2020-07" db="EMBL/GenBank/DDBJ databases">
        <title>Thermogemmata thermophila gen. nov., sp. nov., a novel moderate thermophilic planctomycete from a Kamchatka hot spring.</title>
        <authorList>
            <person name="Elcheninov A.G."/>
            <person name="Podosokorskaya O.A."/>
            <person name="Kovaleva O.L."/>
            <person name="Novikov A."/>
            <person name="Bonch-Osmolovskaya E.A."/>
            <person name="Toshchakov S.V."/>
            <person name="Kublanov I.V."/>
        </authorList>
    </citation>
    <scope>NUCLEOTIDE SEQUENCE [LARGE SCALE GENOMIC DNA]</scope>
    <source>
        <strain evidence="5 6">2918</strain>
    </source>
</reference>
<evidence type="ECO:0000256" key="2">
    <source>
        <dbReference type="ARBA" id="ARBA00022741"/>
    </source>
</evidence>
<dbReference type="EMBL" id="JACEFB010000002">
    <property type="protein sequence ID" value="MBA2225467.1"/>
    <property type="molecule type" value="Genomic_DNA"/>
</dbReference>
<dbReference type="InterPro" id="IPR017871">
    <property type="entry name" value="ABC_transporter-like_CS"/>
</dbReference>
<dbReference type="Gene3D" id="3.40.50.300">
    <property type="entry name" value="P-loop containing nucleotide triphosphate hydrolases"/>
    <property type="match status" value="1"/>
</dbReference>
<organism evidence="5 6">
    <name type="scientific">Thermogemmata fonticola</name>
    <dbReference type="NCBI Taxonomy" id="2755323"/>
    <lineage>
        <taxon>Bacteria</taxon>
        <taxon>Pseudomonadati</taxon>
        <taxon>Planctomycetota</taxon>
        <taxon>Planctomycetia</taxon>
        <taxon>Gemmatales</taxon>
        <taxon>Gemmataceae</taxon>
        <taxon>Thermogemmata</taxon>
    </lineage>
</organism>
<gene>
    <name evidence="5" type="ORF">H0921_04740</name>
</gene>
<dbReference type="PROSITE" id="PS50893">
    <property type="entry name" value="ABC_TRANSPORTER_2"/>
    <property type="match status" value="1"/>
</dbReference>
<dbReference type="Proteomes" id="UP000542342">
    <property type="component" value="Unassembled WGS sequence"/>
</dbReference>
<evidence type="ECO:0000256" key="1">
    <source>
        <dbReference type="ARBA" id="ARBA00022448"/>
    </source>
</evidence>
<keyword evidence="3 5" id="KW-0067">ATP-binding</keyword>
<dbReference type="InterPro" id="IPR003439">
    <property type="entry name" value="ABC_transporter-like_ATP-bd"/>
</dbReference>
<keyword evidence="6" id="KW-1185">Reference proteome</keyword>
<dbReference type="InterPro" id="IPR027417">
    <property type="entry name" value="P-loop_NTPase"/>
</dbReference>
<dbReference type="SUPFAM" id="SSF52540">
    <property type="entry name" value="P-loop containing nucleoside triphosphate hydrolases"/>
    <property type="match status" value="1"/>
</dbReference>
<name>A0A7V8VCE2_9BACT</name>
<dbReference type="PANTHER" id="PTHR42734">
    <property type="entry name" value="METAL TRANSPORT SYSTEM ATP-BINDING PROTEIN TM_0124-RELATED"/>
    <property type="match status" value="1"/>
</dbReference>
<evidence type="ECO:0000259" key="4">
    <source>
        <dbReference type="PROSITE" id="PS50893"/>
    </source>
</evidence>
<evidence type="ECO:0000256" key="3">
    <source>
        <dbReference type="ARBA" id="ARBA00022840"/>
    </source>
</evidence>
<dbReference type="Pfam" id="PF00005">
    <property type="entry name" value="ABC_tran"/>
    <property type="match status" value="1"/>
</dbReference>
<proteinExistence type="predicted"/>
<keyword evidence="2" id="KW-0547">Nucleotide-binding</keyword>
<dbReference type="GO" id="GO:0005524">
    <property type="term" value="F:ATP binding"/>
    <property type="evidence" value="ECO:0007669"/>
    <property type="project" value="UniProtKB-KW"/>
</dbReference>
<dbReference type="SMART" id="SM00382">
    <property type="entry name" value="AAA"/>
    <property type="match status" value="1"/>
</dbReference>
<dbReference type="GO" id="GO:0016887">
    <property type="term" value="F:ATP hydrolysis activity"/>
    <property type="evidence" value="ECO:0007669"/>
    <property type="project" value="InterPro"/>
</dbReference>
<accession>A0A7V8VCE2</accession>
<keyword evidence="1" id="KW-0813">Transport</keyword>
<dbReference type="InterPro" id="IPR003593">
    <property type="entry name" value="AAA+_ATPase"/>
</dbReference>
<dbReference type="RefSeq" id="WP_194536890.1">
    <property type="nucleotide sequence ID" value="NZ_JACEFB010000002.1"/>
</dbReference>
<comment type="caution">
    <text evidence="5">The sequence shown here is derived from an EMBL/GenBank/DDBJ whole genome shotgun (WGS) entry which is preliminary data.</text>
</comment>